<dbReference type="GO" id="GO:0001006">
    <property type="term" value="F:RNA polymerase III type 3 promoter sequence-specific DNA binding"/>
    <property type="evidence" value="ECO:0007669"/>
    <property type="project" value="TreeGrafter"/>
</dbReference>
<keyword evidence="4" id="KW-0238">DNA-binding</keyword>
<evidence type="ECO:0000256" key="3">
    <source>
        <dbReference type="ARBA" id="ARBA00023015"/>
    </source>
</evidence>
<name>S8BVQ1_9LAMI</name>
<dbReference type="EMBL" id="AUSU01009231">
    <property type="protein sequence ID" value="EPS58429.1"/>
    <property type="molecule type" value="Genomic_DNA"/>
</dbReference>
<gene>
    <name evidence="8" type="ORF">M569_16385</name>
</gene>
<accession>S8BVQ1</accession>
<evidence type="ECO:0000256" key="2">
    <source>
        <dbReference type="ARBA" id="ARBA00010410"/>
    </source>
</evidence>
<dbReference type="GO" id="GO:0042796">
    <property type="term" value="P:snRNA transcription by RNA polymerase III"/>
    <property type="evidence" value="ECO:0007669"/>
    <property type="project" value="TreeGrafter"/>
</dbReference>
<keyword evidence="3" id="KW-0805">Transcription regulation</keyword>
<organism evidence="8 9">
    <name type="scientific">Genlisea aurea</name>
    <dbReference type="NCBI Taxonomy" id="192259"/>
    <lineage>
        <taxon>Eukaryota</taxon>
        <taxon>Viridiplantae</taxon>
        <taxon>Streptophyta</taxon>
        <taxon>Embryophyta</taxon>
        <taxon>Tracheophyta</taxon>
        <taxon>Spermatophyta</taxon>
        <taxon>Magnoliopsida</taxon>
        <taxon>eudicotyledons</taxon>
        <taxon>Gunneridae</taxon>
        <taxon>Pentapetalae</taxon>
        <taxon>asterids</taxon>
        <taxon>lamiids</taxon>
        <taxon>Lamiales</taxon>
        <taxon>Lentibulariaceae</taxon>
        <taxon>Genlisea</taxon>
    </lineage>
</organism>
<dbReference type="GO" id="GO:0003681">
    <property type="term" value="F:bent DNA binding"/>
    <property type="evidence" value="ECO:0007669"/>
    <property type="project" value="TreeGrafter"/>
</dbReference>
<evidence type="ECO:0008006" key="10">
    <source>
        <dbReference type="Google" id="ProtNLM"/>
    </source>
</evidence>
<dbReference type="AlphaFoldDB" id="S8BVQ1"/>
<dbReference type="PANTHER" id="PTHR13421:SF16">
    <property type="entry name" value="SNRNA-ACTIVATING PROTEIN COMPLEX SUBUNIT 3"/>
    <property type="match status" value="1"/>
</dbReference>
<protein>
    <recommendedName>
        <fullName evidence="10">snRNA-activating protein complex subunit</fullName>
    </recommendedName>
</protein>
<comment type="similarity">
    <text evidence="2">Belongs to the SNAPC3/SRD2 family.</text>
</comment>
<dbReference type="GO" id="GO:0000978">
    <property type="term" value="F:RNA polymerase II cis-regulatory region sequence-specific DNA binding"/>
    <property type="evidence" value="ECO:0007669"/>
    <property type="project" value="TreeGrafter"/>
</dbReference>
<dbReference type="GO" id="GO:0042795">
    <property type="term" value="P:snRNA transcription by RNA polymerase II"/>
    <property type="evidence" value="ECO:0007669"/>
    <property type="project" value="TreeGrafter"/>
</dbReference>
<evidence type="ECO:0000256" key="6">
    <source>
        <dbReference type="ARBA" id="ARBA00023242"/>
    </source>
</evidence>
<evidence type="ECO:0000313" key="8">
    <source>
        <dbReference type="EMBL" id="EPS58429.1"/>
    </source>
</evidence>
<evidence type="ECO:0000313" key="9">
    <source>
        <dbReference type="Proteomes" id="UP000015453"/>
    </source>
</evidence>
<comment type="subcellular location">
    <subcellularLocation>
        <location evidence="1">Nucleus</location>
    </subcellularLocation>
</comment>
<feature type="compositionally biased region" description="Basic residues" evidence="7">
    <location>
        <begin position="103"/>
        <end position="116"/>
    </location>
</feature>
<reference evidence="8 9" key="1">
    <citation type="journal article" date="2013" name="BMC Genomics">
        <title>The miniature genome of a carnivorous plant Genlisea aurea contains a low number of genes and short non-coding sequences.</title>
        <authorList>
            <person name="Leushkin E.V."/>
            <person name="Sutormin R.A."/>
            <person name="Nabieva E.R."/>
            <person name="Penin A.A."/>
            <person name="Kondrashov A.S."/>
            <person name="Logacheva M.D."/>
        </authorList>
    </citation>
    <scope>NUCLEOTIDE SEQUENCE [LARGE SCALE GENOMIC DNA]</scope>
</reference>
<keyword evidence="9" id="KW-1185">Reference proteome</keyword>
<dbReference type="InterPro" id="IPR022042">
    <property type="entry name" value="snRNA-activating_su3"/>
</dbReference>
<dbReference type="Pfam" id="PF12251">
    <property type="entry name" value="SNAPC3"/>
    <property type="match status" value="1"/>
</dbReference>
<evidence type="ECO:0000256" key="4">
    <source>
        <dbReference type="ARBA" id="ARBA00023125"/>
    </source>
</evidence>
<feature type="region of interest" description="Disordered" evidence="7">
    <location>
        <begin position="90"/>
        <end position="119"/>
    </location>
</feature>
<sequence>MVSDATEANKAVGRKPEDNVALSSNRDDSTKAEVDMWAVVPTESVDAVPLGTCVGKKRSISVSGKTKRGLDSKKDDCFDESYMEKVEQLSRIKQKQEEDKKSLRLHSFRSGSKKRGSGAALKNDDVMRSLRFSSVSKKVRASKTSINVPLDFPSTVLTFEVYHSRKPGFKVQEFLILGGQFLTEAKDRIACVSDEMMKKAGVYDPSGYFLIEVLFLFQKFSFELTAEAVPRLIPSLEISWWQDCFYNDMRSPCASDYSEPIFTWLEKSRDEALEKWEYVVSGGLHQKQKAVLGSNKKMKLPDFRSFPMETTRFCDLRFRLGAGYLYCHQVKCIQHSDC</sequence>
<comment type="caution">
    <text evidence="8">The sequence shown here is derived from an EMBL/GenBank/DDBJ whole genome shotgun (WGS) entry which is preliminary data.</text>
</comment>
<dbReference type="OrthoDB" id="46583at2759"/>
<feature type="region of interest" description="Disordered" evidence="7">
    <location>
        <begin position="1"/>
        <end position="32"/>
    </location>
</feature>
<feature type="compositionally biased region" description="Basic and acidic residues" evidence="7">
    <location>
        <begin position="90"/>
        <end position="102"/>
    </location>
</feature>
<evidence type="ECO:0000256" key="1">
    <source>
        <dbReference type="ARBA" id="ARBA00004123"/>
    </source>
</evidence>
<dbReference type="GO" id="GO:0005634">
    <property type="term" value="C:nucleus"/>
    <property type="evidence" value="ECO:0007669"/>
    <property type="project" value="UniProtKB-SubCell"/>
</dbReference>
<keyword evidence="6" id="KW-0539">Nucleus</keyword>
<proteinExistence type="inferred from homology"/>
<dbReference type="GO" id="GO:0019185">
    <property type="term" value="C:snRNA-activating protein complex"/>
    <property type="evidence" value="ECO:0007669"/>
    <property type="project" value="TreeGrafter"/>
</dbReference>
<dbReference type="PANTHER" id="PTHR13421">
    <property type="entry name" value="SNRNA-ACTIVATING PROTEIN COMPLEX SUBUNIT 3"/>
    <property type="match status" value="1"/>
</dbReference>
<dbReference type="GO" id="GO:0001046">
    <property type="term" value="F:core promoter sequence-specific DNA binding"/>
    <property type="evidence" value="ECO:0007669"/>
    <property type="project" value="TreeGrafter"/>
</dbReference>
<evidence type="ECO:0000256" key="5">
    <source>
        <dbReference type="ARBA" id="ARBA00023163"/>
    </source>
</evidence>
<keyword evidence="5" id="KW-0804">Transcription</keyword>
<dbReference type="Proteomes" id="UP000015453">
    <property type="component" value="Unassembled WGS sequence"/>
</dbReference>
<evidence type="ECO:0000256" key="7">
    <source>
        <dbReference type="SAM" id="MobiDB-lite"/>
    </source>
</evidence>